<evidence type="ECO:0000313" key="3">
    <source>
        <dbReference type="Proteomes" id="UP000597762"/>
    </source>
</evidence>
<evidence type="ECO:0000313" key="2">
    <source>
        <dbReference type="EMBL" id="CAE1173736.1"/>
    </source>
</evidence>
<protein>
    <submittedName>
        <fullName evidence="2">Uncharacterized protein</fullName>
    </submittedName>
</protein>
<keyword evidence="3" id="KW-1185">Reference proteome</keyword>
<evidence type="ECO:0000256" key="1">
    <source>
        <dbReference type="SAM" id="MobiDB-lite"/>
    </source>
</evidence>
<name>A0A812B7B3_ACAPH</name>
<reference evidence="2" key="1">
    <citation type="submission" date="2021-01" db="EMBL/GenBank/DDBJ databases">
        <authorList>
            <person name="Li R."/>
            <person name="Bekaert M."/>
        </authorList>
    </citation>
    <scope>NUCLEOTIDE SEQUENCE</scope>
    <source>
        <strain evidence="2">Farmed</strain>
    </source>
</reference>
<sequence length="306" mass="33909">MARSSDQVSCRRRRKDYKDLLKSLENPVPCPGPESAQSQVVFGVRGRVLPPTGSPPTGPMAPVPKTCRICDTAPQVPPDEELDTTEAQPTDDVPRDDSHGIVEYINNLLLLISDINLRNKAELALSESDGIRRRRHQRSAIYKFLQRLHSRSPKSVAERFLDSDLSYEGLVAERSFSDEDFLRKWKPVFERDCFADLAEEHPGQPINDLMSPILVSDIVSALASMKESSPGPDGLHLNTLRDIPVQVNTLLCNLLLLKGPPPSKGRAGNIFTSRVTFIMKVDVPGDPLEFRPIAIGTTLCECTTES</sequence>
<proteinExistence type="predicted"/>
<comment type="caution">
    <text evidence="2">The sequence shown here is derived from an EMBL/GenBank/DDBJ whole genome shotgun (WGS) entry which is preliminary data.</text>
</comment>
<organism evidence="2 3">
    <name type="scientific">Acanthosepion pharaonis</name>
    <name type="common">Pharaoh cuttlefish</name>
    <name type="synonym">Sepia pharaonis</name>
    <dbReference type="NCBI Taxonomy" id="158019"/>
    <lineage>
        <taxon>Eukaryota</taxon>
        <taxon>Metazoa</taxon>
        <taxon>Spiralia</taxon>
        <taxon>Lophotrochozoa</taxon>
        <taxon>Mollusca</taxon>
        <taxon>Cephalopoda</taxon>
        <taxon>Coleoidea</taxon>
        <taxon>Decapodiformes</taxon>
        <taxon>Sepiida</taxon>
        <taxon>Sepiina</taxon>
        <taxon>Sepiidae</taxon>
        <taxon>Acanthosepion</taxon>
    </lineage>
</organism>
<accession>A0A812B7B3</accession>
<dbReference type="EMBL" id="CAHIKZ030000427">
    <property type="protein sequence ID" value="CAE1173736.1"/>
    <property type="molecule type" value="Genomic_DNA"/>
</dbReference>
<feature type="region of interest" description="Disordered" evidence="1">
    <location>
        <begin position="73"/>
        <end position="97"/>
    </location>
</feature>
<gene>
    <name evidence="2" type="ORF">SPHA_12784</name>
</gene>
<dbReference type="Proteomes" id="UP000597762">
    <property type="component" value="Unassembled WGS sequence"/>
</dbReference>
<dbReference type="AlphaFoldDB" id="A0A812B7B3"/>